<feature type="domain" description="5'-3' DNA helicase ZGRF1-like N-terminal" evidence="2">
    <location>
        <begin position="24"/>
        <end position="105"/>
    </location>
</feature>
<protein>
    <recommendedName>
        <fullName evidence="2">5'-3' DNA helicase ZGRF1-like N-terminal domain-containing protein</fullName>
    </recommendedName>
</protein>
<dbReference type="GeneID" id="89923110"/>
<evidence type="ECO:0000259" key="2">
    <source>
        <dbReference type="Pfam" id="PF10382"/>
    </source>
</evidence>
<feature type="compositionally biased region" description="Polar residues" evidence="1">
    <location>
        <begin position="373"/>
        <end position="382"/>
    </location>
</feature>
<evidence type="ECO:0000313" key="4">
    <source>
        <dbReference type="Proteomes" id="UP001337655"/>
    </source>
</evidence>
<feature type="compositionally biased region" description="Polar residues" evidence="1">
    <location>
        <begin position="289"/>
        <end position="300"/>
    </location>
</feature>
<dbReference type="Proteomes" id="UP001337655">
    <property type="component" value="Unassembled WGS sequence"/>
</dbReference>
<dbReference type="Pfam" id="PF10382">
    <property type="entry name" value="ZGRF1-like_N"/>
    <property type="match status" value="1"/>
</dbReference>
<feature type="region of interest" description="Disordered" evidence="1">
    <location>
        <begin position="501"/>
        <end position="599"/>
    </location>
</feature>
<sequence length="667" mass="73265">MSAAVFRSGTPSLSIQQTQNTALILEFNCLWTNDIRRKQKRWQDGFLRYHTFNKRVMVYDDSRNFVGDAHWKSSDVLQDGDKVRLEKGGVLVQVAESTGTTETDLTELRQSKKKAPGENGSSPAAPRSMMPAPRPPGSVMRPTTQSKHRSLNALLGTPKAPLGKAAMPIRSPFEERHAGAENEEWEGGRPQKRQRMQPPQPWTIARTTKPTKAKEAPLWARTADSAATRQRHIPAPMGQQRLVTKEVIDLSEDPVEPQPNKFLDGFSSDALVPPSSPHEPVARNEKPATRSSSTAFQMQGPNRVKESSRRVEAISENDATPARVRPPLAPKPRVSDGADTDGSQLVGRAPVPSPERPRRVRTESILADDETMRSPSRNTSRTLRMAAGAPKKRTLLCQDQVSQKTSRTHSASTEAAIGTLLDATSEGSVPRNAKSNSQWSKLDARLARIAEKERRDSERGQAKDHAMLDIHAKGDLDPQGAIDTIKQPQVAAAQAPLTLAQLDSAMLPTPTRLSRKPPAPDRPPSSEPRQLRSVVSESNTCTTSDEPKRAAGTPVRLTPIPSRRPSVTGPPHAPEVEKRPVSADQKTAPPSKWKSKKPFQRAVSLNVASNGTSTVILSKPFKTPNAPDTTPPPPPREPEPWSREAFDLFEWRPPGWNEEGWCVKAEG</sequence>
<accession>A0AAV9PP39</accession>
<proteinExistence type="predicted"/>
<feature type="region of interest" description="Disordered" evidence="1">
    <location>
        <begin position="615"/>
        <end position="641"/>
    </location>
</feature>
<dbReference type="EMBL" id="JAVRRT010000002">
    <property type="protein sequence ID" value="KAK5174681.1"/>
    <property type="molecule type" value="Genomic_DNA"/>
</dbReference>
<keyword evidence="4" id="KW-1185">Reference proteome</keyword>
<dbReference type="RefSeq" id="XP_064663350.1">
    <property type="nucleotide sequence ID" value="XM_064799023.1"/>
</dbReference>
<dbReference type="AlphaFoldDB" id="A0AAV9PP39"/>
<feature type="region of interest" description="Disordered" evidence="1">
    <location>
        <begin position="97"/>
        <end position="145"/>
    </location>
</feature>
<dbReference type="GO" id="GO:0035861">
    <property type="term" value="C:site of double-strand break"/>
    <property type="evidence" value="ECO:0007669"/>
    <property type="project" value="TreeGrafter"/>
</dbReference>
<dbReference type="PANTHER" id="PTHR28535">
    <property type="entry name" value="ZINC FINGER GRF-TYPE CONTAINING 1"/>
    <property type="match status" value="1"/>
</dbReference>
<feature type="compositionally biased region" description="Basic and acidic residues" evidence="1">
    <location>
        <begin position="303"/>
        <end position="313"/>
    </location>
</feature>
<dbReference type="GO" id="GO:0006302">
    <property type="term" value="P:double-strand break repair"/>
    <property type="evidence" value="ECO:0007669"/>
    <property type="project" value="TreeGrafter"/>
</dbReference>
<feature type="compositionally biased region" description="Polar residues" evidence="1">
    <location>
        <begin position="533"/>
        <end position="544"/>
    </location>
</feature>
<dbReference type="PANTHER" id="PTHR28535:SF1">
    <property type="entry name" value="PROTEIN ZGRF1"/>
    <property type="match status" value="1"/>
</dbReference>
<evidence type="ECO:0000313" key="3">
    <source>
        <dbReference type="EMBL" id="KAK5174681.1"/>
    </source>
</evidence>
<organism evidence="3 4">
    <name type="scientific">Saxophila tyrrhenica</name>
    <dbReference type="NCBI Taxonomy" id="1690608"/>
    <lineage>
        <taxon>Eukaryota</taxon>
        <taxon>Fungi</taxon>
        <taxon>Dikarya</taxon>
        <taxon>Ascomycota</taxon>
        <taxon>Pezizomycotina</taxon>
        <taxon>Dothideomycetes</taxon>
        <taxon>Dothideomycetidae</taxon>
        <taxon>Mycosphaerellales</taxon>
        <taxon>Extremaceae</taxon>
        <taxon>Saxophila</taxon>
    </lineage>
</organism>
<gene>
    <name evidence="3" type="ORF">LTR77_001763</name>
</gene>
<feature type="compositionally biased region" description="Polar residues" evidence="1">
    <location>
        <begin position="397"/>
        <end position="413"/>
    </location>
</feature>
<comment type="caution">
    <text evidence="3">The sequence shown here is derived from an EMBL/GenBank/DDBJ whole genome shotgun (WGS) entry which is preliminary data.</text>
</comment>
<dbReference type="InterPro" id="IPR052800">
    <property type="entry name" value="DNA_Repair_Helicase_ZGRF1"/>
</dbReference>
<feature type="region of interest" description="Disordered" evidence="1">
    <location>
        <begin position="451"/>
        <end position="475"/>
    </location>
</feature>
<dbReference type="GO" id="GO:0005634">
    <property type="term" value="C:nucleus"/>
    <property type="evidence" value="ECO:0007669"/>
    <property type="project" value="TreeGrafter"/>
</dbReference>
<reference evidence="3 4" key="1">
    <citation type="submission" date="2023-08" db="EMBL/GenBank/DDBJ databases">
        <title>Black Yeasts Isolated from many extreme environments.</title>
        <authorList>
            <person name="Coleine C."/>
            <person name="Stajich J.E."/>
            <person name="Selbmann L."/>
        </authorList>
    </citation>
    <scope>NUCLEOTIDE SEQUENCE [LARGE SCALE GENOMIC DNA]</scope>
    <source>
        <strain evidence="3 4">CCFEE 5935</strain>
    </source>
</reference>
<name>A0AAV9PP39_9PEZI</name>
<feature type="compositionally biased region" description="Low complexity" evidence="1">
    <location>
        <begin position="120"/>
        <end position="131"/>
    </location>
</feature>
<dbReference type="InterPro" id="IPR018838">
    <property type="entry name" value="ZGRF1-like_N"/>
</dbReference>
<evidence type="ECO:0000256" key="1">
    <source>
        <dbReference type="SAM" id="MobiDB-lite"/>
    </source>
</evidence>
<feature type="region of interest" description="Disordered" evidence="1">
    <location>
        <begin position="174"/>
        <end position="439"/>
    </location>
</feature>